<keyword evidence="5 6" id="KW-0472">Membrane</keyword>
<keyword evidence="2" id="KW-1003">Cell membrane</keyword>
<dbReference type="EMBL" id="DVNI01000002">
    <property type="protein sequence ID" value="HIU63429.1"/>
    <property type="molecule type" value="Genomic_DNA"/>
</dbReference>
<proteinExistence type="predicted"/>
<sequence>MHQYKFGLNALTKIGITMHVAKTALAAGISYTLALTMSNNPYPIFAPLAAILTIQITIADSMQKGLYRTLGVIIGVALGDLITHFLSISAFSIFIGLLLAFAVSTALQLNQQIISQIGVSVLLVMGYGQENGYMIGRIIETILGAASAIVINIFLQPLDPFILIKQAILKLSNKMSRALLNMGSCQAPHNLSQQLQQSRELVKQTERELENFLGLLNSLRFSPFHKSNNEQLQHLIEVVNKIERLSIQVRGIARSLHDLKVQRHQDYDFTPVLRETALCIKLFGENKAHPTEQSFRQLQDLLAAARVNQRNTYSQLQSHNSEDFLPEIGSLFTDLTRILDEIEN</sequence>
<evidence type="ECO:0000313" key="7">
    <source>
        <dbReference type="EMBL" id="HIU63429.1"/>
    </source>
</evidence>
<keyword evidence="4 6" id="KW-1133">Transmembrane helix</keyword>
<dbReference type="Pfam" id="PF06081">
    <property type="entry name" value="ArAE_1"/>
    <property type="match status" value="1"/>
</dbReference>
<dbReference type="PANTHER" id="PTHR30509">
    <property type="entry name" value="P-HYDROXYBENZOIC ACID EFFLUX PUMP SUBUNIT-RELATED"/>
    <property type="match status" value="1"/>
</dbReference>
<name>A0A9D1MNB7_9FIRM</name>
<dbReference type="Proteomes" id="UP000824099">
    <property type="component" value="Unassembled WGS sequence"/>
</dbReference>
<evidence type="ECO:0000313" key="8">
    <source>
        <dbReference type="Proteomes" id="UP000824099"/>
    </source>
</evidence>
<evidence type="ECO:0000256" key="4">
    <source>
        <dbReference type="ARBA" id="ARBA00022989"/>
    </source>
</evidence>
<reference evidence="7" key="1">
    <citation type="submission" date="2020-10" db="EMBL/GenBank/DDBJ databases">
        <authorList>
            <person name="Gilroy R."/>
        </authorList>
    </citation>
    <scope>NUCLEOTIDE SEQUENCE</scope>
    <source>
        <strain evidence="7">CHK160-1198</strain>
    </source>
</reference>
<feature type="transmembrane region" description="Helical" evidence="6">
    <location>
        <begin position="41"/>
        <end position="58"/>
    </location>
</feature>
<feature type="transmembrane region" description="Helical" evidence="6">
    <location>
        <begin position="135"/>
        <end position="155"/>
    </location>
</feature>
<evidence type="ECO:0000256" key="5">
    <source>
        <dbReference type="ARBA" id="ARBA00023136"/>
    </source>
</evidence>
<organism evidence="7 8">
    <name type="scientific">Candidatus Avacidaminococcus intestinavium</name>
    <dbReference type="NCBI Taxonomy" id="2840684"/>
    <lineage>
        <taxon>Bacteria</taxon>
        <taxon>Bacillati</taxon>
        <taxon>Bacillota</taxon>
        <taxon>Negativicutes</taxon>
        <taxon>Acidaminococcales</taxon>
        <taxon>Acidaminococcaceae</taxon>
        <taxon>Acidaminococcaceae incertae sedis</taxon>
        <taxon>Candidatus Avacidaminococcus</taxon>
    </lineage>
</organism>
<dbReference type="InterPro" id="IPR010343">
    <property type="entry name" value="ArAE_1"/>
</dbReference>
<comment type="subcellular location">
    <subcellularLocation>
        <location evidence="1">Cell membrane</location>
        <topology evidence="1">Multi-pass membrane protein</topology>
    </subcellularLocation>
</comment>
<dbReference type="PANTHER" id="PTHR30509:SF9">
    <property type="entry name" value="MULTIDRUG RESISTANCE PROTEIN MDTO"/>
    <property type="match status" value="1"/>
</dbReference>
<accession>A0A9D1MNB7</accession>
<evidence type="ECO:0000256" key="6">
    <source>
        <dbReference type="SAM" id="Phobius"/>
    </source>
</evidence>
<keyword evidence="3 6" id="KW-0812">Transmembrane</keyword>
<gene>
    <name evidence="7" type="ORF">IAB06_00095</name>
</gene>
<evidence type="ECO:0000256" key="3">
    <source>
        <dbReference type="ARBA" id="ARBA00022692"/>
    </source>
</evidence>
<protein>
    <submittedName>
        <fullName evidence="7">FUSC family protein</fullName>
    </submittedName>
</protein>
<comment type="caution">
    <text evidence="7">The sequence shown here is derived from an EMBL/GenBank/DDBJ whole genome shotgun (WGS) entry which is preliminary data.</text>
</comment>
<dbReference type="GO" id="GO:0005886">
    <property type="term" value="C:plasma membrane"/>
    <property type="evidence" value="ECO:0007669"/>
    <property type="project" value="UniProtKB-SubCell"/>
</dbReference>
<evidence type="ECO:0000256" key="1">
    <source>
        <dbReference type="ARBA" id="ARBA00004651"/>
    </source>
</evidence>
<evidence type="ECO:0000256" key="2">
    <source>
        <dbReference type="ARBA" id="ARBA00022475"/>
    </source>
</evidence>
<reference evidence="7" key="2">
    <citation type="journal article" date="2021" name="PeerJ">
        <title>Extensive microbial diversity within the chicken gut microbiome revealed by metagenomics and culture.</title>
        <authorList>
            <person name="Gilroy R."/>
            <person name="Ravi A."/>
            <person name="Getino M."/>
            <person name="Pursley I."/>
            <person name="Horton D.L."/>
            <person name="Alikhan N.F."/>
            <person name="Baker D."/>
            <person name="Gharbi K."/>
            <person name="Hall N."/>
            <person name="Watson M."/>
            <person name="Adriaenssens E.M."/>
            <person name="Foster-Nyarko E."/>
            <person name="Jarju S."/>
            <person name="Secka A."/>
            <person name="Antonio M."/>
            <person name="Oren A."/>
            <person name="Chaudhuri R.R."/>
            <person name="La Ragione R."/>
            <person name="Hildebrand F."/>
            <person name="Pallen M.J."/>
        </authorList>
    </citation>
    <scope>NUCLEOTIDE SEQUENCE</scope>
    <source>
        <strain evidence="7">CHK160-1198</strain>
    </source>
</reference>
<feature type="transmembrane region" description="Helical" evidence="6">
    <location>
        <begin position="70"/>
        <end position="103"/>
    </location>
</feature>
<dbReference type="AlphaFoldDB" id="A0A9D1MNB7"/>